<keyword evidence="2" id="KW-1185">Reference proteome</keyword>
<reference evidence="1" key="1">
    <citation type="journal article" date="2021" name="Nat. Commun.">
        <title>Genetic determinants of endophytism in the Arabidopsis root mycobiome.</title>
        <authorList>
            <person name="Mesny F."/>
            <person name="Miyauchi S."/>
            <person name="Thiergart T."/>
            <person name="Pickel B."/>
            <person name="Atanasova L."/>
            <person name="Karlsson M."/>
            <person name="Huettel B."/>
            <person name="Barry K.W."/>
            <person name="Haridas S."/>
            <person name="Chen C."/>
            <person name="Bauer D."/>
            <person name="Andreopoulos W."/>
            <person name="Pangilinan J."/>
            <person name="LaButti K."/>
            <person name="Riley R."/>
            <person name="Lipzen A."/>
            <person name="Clum A."/>
            <person name="Drula E."/>
            <person name="Henrissat B."/>
            <person name="Kohler A."/>
            <person name="Grigoriev I.V."/>
            <person name="Martin F.M."/>
            <person name="Hacquard S."/>
        </authorList>
    </citation>
    <scope>NUCLEOTIDE SEQUENCE</scope>
    <source>
        <strain evidence="1">MPI-SDFR-AT-0120</strain>
    </source>
</reference>
<organism evidence="1 2">
    <name type="scientific">Paraphoma chrysanthemicola</name>
    <dbReference type="NCBI Taxonomy" id="798071"/>
    <lineage>
        <taxon>Eukaryota</taxon>
        <taxon>Fungi</taxon>
        <taxon>Dikarya</taxon>
        <taxon>Ascomycota</taxon>
        <taxon>Pezizomycotina</taxon>
        <taxon>Dothideomycetes</taxon>
        <taxon>Pleosporomycetidae</taxon>
        <taxon>Pleosporales</taxon>
        <taxon>Pleosporineae</taxon>
        <taxon>Phaeosphaeriaceae</taxon>
        <taxon>Paraphoma</taxon>
    </lineage>
</organism>
<proteinExistence type="predicted"/>
<dbReference type="AlphaFoldDB" id="A0A8K0RK35"/>
<evidence type="ECO:0000313" key="1">
    <source>
        <dbReference type="EMBL" id="KAH7095959.1"/>
    </source>
</evidence>
<gene>
    <name evidence="1" type="ORF">FB567DRAFT_44885</name>
</gene>
<evidence type="ECO:0000313" key="2">
    <source>
        <dbReference type="Proteomes" id="UP000813461"/>
    </source>
</evidence>
<dbReference type="EMBL" id="JAGMVJ010000001">
    <property type="protein sequence ID" value="KAH7095959.1"/>
    <property type="molecule type" value="Genomic_DNA"/>
</dbReference>
<sequence>MQRIPTLSEAAPASQSIIPETHSSTSAIICPLSAQFSCTLNHSMLAGAQECAARHISLPQCLRCGQHLRGLAFLSQFQVCRDLARSQVAPDVNNPHQLLYSSHAYEPRIQHSLILGDNCVVAVRVGDCMFRLQNTINVYFEDIIANVGFKKMYPESSDLRVDADTANSIMNMTNPSAMSADHVDRLSAVWKTESILGPLAQMLRCLEGAPIQASQKYCRKERDHAIWSAANILEAMFCIVLHVRTSEGTSYLLHSLDAV</sequence>
<protein>
    <submittedName>
        <fullName evidence="1">Uncharacterized protein</fullName>
    </submittedName>
</protein>
<accession>A0A8K0RK35</accession>
<comment type="caution">
    <text evidence="1">The sequence shown here is derived from an EMBL/GenBank/DDBJ whole genome shotgun (WGS) entry which is preliminary data.</text>
</comment>
<name>A0A8K0RK35_9PLEO</name>
<dbReference type="Proteomes" id="UP000813461">
    <property type="component" value="Unassembled WGS sequence"/>
</dbReference>